<proteinExistence type="inferred from homology"/>
<keyword evidence="5" id="KW-1185">Reference proteome</keyword>
<dbReference type="InterPro" id="IPR036513">
    <property type="entry name" value="STAS_dom_sf"/>
</dbReference>
<accession>A0A1G9TX43</accession>
<dbReference type="Pfam" id="PF01740">
    <property type="entry name" value="STAS"/>
    <property type="match status" value="1"/>
</dbReference>
<dbReference type="CDD" id="cd07043">
    <property type="entry name" value="STAS_anti-anti-sigma_factors"/>
    <property type="match status" value="1"/>
</dbReference>
<reference evidence="5" key="1">
    <citation type="submission" date="2016-10" db="EMBL/GenBank/DDBJ databases">
        <authorList>
            <person name="Varghese N."/>
            <person name="Submissions S."/>
        </authorList>
    </citation>
    <scope>NUCLEOTIDE SEQUENCE [LARGE SCALE GENOMIC DNA]</scope>
    <source>
        <strain evidence="5">CGMCC 4.7042</strain>
    </source>
</reference>
<dbReference type="RefSeq" id="WP_093655067.1">
    <property type="nucleotide sequence ID" value="NZ_FNHI01000009.1"/>
</dbReference>
<comment type="similarity">
    <text evidence="1 2">Belongs to the anti-sigma-factor antagonist family.</text>
</comment>
<dbReference type="InterPro" id="IPR003658">
    <property type="entry name" value="Anti-sigma_ant"/>
</dbReference>
<dbReference type="EMBL" id="FNHI01000009">
    <property type="protein sequence ID" value="SDM52306.1"/>
    <property type="molecule type" value="Genomic_DNA"/>
</dbReference>
<evidence type="ECO:0000313" key="4">
    <source>
        <dbReference type="EMBL" id="SDM52306.1"/>
    </source>
</evidence>
<organism evidence="4 5">
    <name type="scientific">Streptomyces wuyuanensis</name>
    <dbReference type="NCBI Taxonomy" id="1196353"/>
    <lineage>
        <taxon>Bacteria</taxon>
        <taxon>Bacillati</taxon>
        <taxon>Actinomycetota</taxon>
        <taxon>Actinomycetes</taxon>
        <taxon>Kitasatosporales</taxon>
        <taxon>Streptomycetaceae</taxon>
        <taxon>Streptomyces</taxon>
    </lineage>
</organism>
<evidence type="ECO:0000313" key="5">
    <source>
        <dbReference type="Proteomes" id="UP000199063"/>
    </source>
</evidence>
<name>A0A1G9TX43_9ACTN</name>
<sequence>MSEDLEVTVTSVDDVRVLRVCGEFDADEAETLAQPLAAPLDGTVLGVVVDLSRVTFADSSFLHTLIEAHRRHLAAGVPFVLAEPHFTVRRLLDLTDTARFFTVAPTTTAALEKVRGTCSDGHHVR</sequence>
<dbReference type="InterPro" id="IPR002645">
    <property type="entry name" value="STAS_dom"/>
</dbReference>
<dbReference type="AlphaFoldDB" id="A0A1G9TX43"/>
<dbReference type="NCBIfam" id="TIGR00377">
    <property type="entry name" value="ant_ant_sig"/>
    <property type="match status" value="1"/>
</dbReference>
<protein>
    <recommendedName>
        <fullName evidence="2">Anti-sigma factor antagonist</fullName>
    </recommendedName>
</protein>
<dbReference type="PROSITE" id="PS50801">
    <property type="entry name" value="STAS"/>
    <property type="match status" value="1"/>
</dbReference>
<dbReference type="STRING" id="1196353.SAMN05444921_109166"/>
<dbReference type="Proteomes" id="UP000199063">
    <property type="component" value="Unassembled WGS sequence"/>
</dbReference>
<gene>
    <name evidence="4" type="ORF">SAMN05444921_109166</name>
</gene>
<dbReference type="GeneID" id="40830402"/>
<dbReference type="Gene3D" id="3.30.750.24">
    <property type="entry name" value="STAS domain"/>
    <property type="match status" value="1"/>
</dbReference>
<feature type="domain" description="STAS" evidence="3">
    <location>
        <begin position="5"/>
        <end position="114"/>
    </location>
</feature>
<evidence type="ECO:0000256" key="1">
    <source>
        <dbReference type="ARBA" id="ARBA00009013"/>
    </source>
</evidence>
<dbReference type="OrthoDB" id="4333801at2"/>
<dbReference type="SUPFAM" id="SSF52091">
    <property type="entry name" value="SpoIIaa-like"/>
    <property type="match status" value="1"/>
</dbReference>
<dbReference type="GO" id="GO:0043856">
    <property type="term" value="F:anti-sigma factor antagonist activity"/>
    <property type="evidence" value="ECO:0007669"/>
    <property type="project" value="InterPro"/>
</dbReference>
<evidence type="ECO:0000256" key="2">
    <source>
        <dbReference type="RuleBase" id="RU003749"/>
    </source>
</evidence>
<dbReference type="PANTHER" id="PTHR33495">
    <property type="entry name" value="ANTI-SIGMA FACTOR ANTAGONIST TM_1081-RELATED-RELATED"/>
    <property type="match status" value="1"/>
</dbReference>
<dbReference type="PANTHER" id="PTHR33495:SF2">
    <property type="entry name" value="ANTI-SIGMA FACTOR ANTAGONIST TM_1081-RELATED"/>
    <property type="match status" value="1"/>
</dbReference>
<evidence type="ECO:0000259" key="3">
    <source>
        <dbReference type="PROSITE" id="PS50801"/>
    </source>
</evidence>